<evidence type="ECO:0000313" key="3">
    <source>
        <dbReference type="EMBL" id="SQB99413.1"/>
    </source>
</evidence>
<dbReference type="EMBL" id="UAWL01000006">
    <property type="protein sequence ID" value="SQB99413.1"/>
    <property type="molecule type" value="Genomic_DNA"/>
</dbReference>
<gene>
    <name evidence="3" type="ORF">NCTC13102_01741</name>
</gene>
<dbReference type="Proteomes" id="UP000250166">
    <property type="component" value="Unassembled WGS sequence"/>
</dbReference>
<accession>A0A2X3BFK0</accession>
<reference evidence="3 4" key="1">
    <citation type="submission" date="2018-06" db="EMBL/GenBank/DDBJ databases">
        <authorList>
            <consortium name="Pathogen Informatics"/>
            <person name="Doyle S."/>
        </authorList>
    </citation>
    <scope>NUCLEOTIDE SEQUENCE [LARGE SCALE GENOMIC DNA]</scope>
    <source>
        <strain evidence="3 4">NCTC13102</strain>
    </source>
</reference>
<organism evidence="3 4">
    <name type="scientific">Helicobacter fennelliae</name>
    <dbReference type="NCBI Taxonomy" id="215"/>
    <lineage>
        <taxon>Bacteria</taxon>
        <taxon>Pseudomonadati</taxon>
        <taxon>Campylobacterota</taxon>
        <taxon>Epsilonproteobacteria</taxon>
        <taxon>Campylobacterales</taxon>
        <taxon>Helicobacteraceae</taxon>
        <taxon>Helicobacter</taxon>
    </lineage>
</organism>
<evidence type="ECO:0000256" key="1">
    <source>
        <dbReference type="SAM" id="MobiDB-lite"/>
    </source>
</evidence>
<evidence type="ECO:0000256" key="2">
    <source>
        <dbReference type="SAM" id="SignalP"/>
    </source>
</evidence>
<feature type="signal peptide" evidence="2">
    <location>
        <begin position="1"/>
        <end position="22"/>
    </location>
</feature>
<sequence>MFWRFCLRIVFFAITINIPTFAQGDLLGSHNMLDSRNSLIIAPDTQIKTQTPKDVDSATPSQKQSQKQQKEQNKQLLEQQVIPQILPSPLSIPDPLTPDEAISPKTKLEFIISYKALSENGIITGEKYNISDPLVSKAQNLKVKYICSLDTPINDIITDDEVYAIKYILTHYQDKVLECLRKSGVQMRHDAQTQNLEYINDSTLLSIPAKRVLAYLENRYLIIEVLEEPK</sequence>
<feature type="region of interest" description="Disordered" evidence="1">
    <location>
        <begin position="44"/>
        <end position="74"/>
    </location>
</feature>
<dbReference type="RefSeq" id="WP_023946137.1">
    <property type="nucleotide sequence ID" value="NZ_JAERIV010000025.1"/>
</dbReference>
<protein>
    <submittedName>
        <fullName evidence="3">Periplasmic protein</fullName>
    </submittedName>
</protein>
<evidence type="ECO:0000313" key="4">
    <source>
        <dbReference type="Proteomes" id="UP000250166"/>
    </source>
</evidence>
<dbReference type="AlphaFoldDB" id="A0A2X3BFK0"/>
<proteinExistence type="predicted"/>
<name>A0A2X3BFK0_9HELI</name>
<feature type="chain" id="PRO_5015862942" evidence="2">
    <location>
        <begin position="23"/>
        <end position="230"/>
    </location>
</feature>
<keyword evidence="2" id="KW-0732">Signal</keyword>